<dbReference type="Gene3D" id="3.30.1370.220">
    <property type="match status" value="1"/>
</dbReference>
<dbReference type="RefSeq" id="WP_185239700.1">
    <property type="nucleotide sequence ID" value="NZ_JACEGC010000045.1"/>
</dbReference>
<feature type="compositionally biased region" description="Polar residues" evidence="2">
    <location>
        <begin position="173"/>
        <end position="198"/>
    </location>
</feature>
<evidence type="ECO:0000256" key="2">
    <source>
        <dbReference type="SAM" id="MobiDB-lite"/>
    </source>
</evidence>
<evidence type="ECO:0000256" key="1">
    <source>
        <dbReference type="ARBA" id="ARBA00008005"/>
    </source>
</evidence>
<comment type="caution">
    <text evidence="5">The sequence shown here is derived from an EMBL/GenBank/DDBJ whole genome shotgun (WGS) entry which is preliminary data.</text>
</comment>
<dbReference type="Pfam" id="PF04984">
    <property type="entry name" value="Phage_sheath_1"/>
    <property type="match status" value="1"/>
</dbReference>
<dbReference type="EMBL" id="JACEGC010000045">
    <property type="protein sequence ID" value="MBC1195775.1"/>
    <property type="molecule type" value="Genomic_DNA"/>
</dbReference>
<dbReference type="InterPro" id="IPR020287">
    <property type="entry name" value="Tail_sheath_C"/>
</dbReference>
<evidence type="ECO:0000313" key="6">
    <source>
        <dbReference type="Proteomes" id="UP000525432"/>
    </source>
</evidence>
<dbReference type="Proteomes" id="UP000525432">
    <property type="component" value="Unassembled WGS sequence"/>
</dbReference>
<reference evidence="5 6" key="1">
    <citation type="submission" date="2020-07" db="EMBL/GenBank/DDBJ databases">
        <title>Genomes of two Microcystis aeruginosa (Cyanobacteria) strains from Florida (USA) with disparate toxicogenic potential.</title>
        <authorList>
            <person name="Lefler F.W."/>
            <person name="Barbosa M."/>
            <person name="Berthold D.E."/>
            <person name="Laughinghouse H.D. IV."/>
        </authorList>
    </citation>
    <scope>NUCLEOTIDE SEQUENCE [LARGE SCALE GENOMIC DNA]</scope>
    <source>
        <strain evidence="5 6">BLCCF158</strain>
    </source>
</reference>
<organism evidence="5 6">
    <name type="scientific">Microcystis aeruginosa BLCC-F158</name>
    <dbReference type="NCBI Taxonomy" id="2755316"/>
    <lineage>
        <taxon>Bacteria</taxon>
        <taxon>Bacillati</taxon>
        <taxon>Cyanobacteriota</taxon>
        <taxon>Cyanophyceae</taxon>
        <taxon>Oscillatoriophycideae</taxon>
        <taxon>Chroococcales</taxon>
        <taxon>Microcystaceae</taxon>
        <taxon>Microcystis</taxon>
    </lineage>
</organism>
<dbReference type="Gene3D" id="3.40.50.11780">
    <property type="match status" value="1"/>
</dbReference>
<dbReference type="Pfam" id="PF17482">
    <property type="entry name" value="Phage_sheath_1C"/>
    <property type="match status" value="1"/>
</dbReference>
<accession>A0A841V0L7</accession>
<dbReference type="PANTHER" id="PTHR35861:SF2">
    <property type="entry name" value="FELS-2 PROPHAGE PROTEIN"/>
    <property type="match status" value="1"/>
</dbReference>
<dbReference type="InterPro" id="IPR052042">
    <property type="entry name" value="Tail_sheath_structural"/>
</dbReference>
<dbReference type="AlphaFoldDB" id="A0A841V0L7"/>
<feature type="region of interest" description="Disordered" evidence="2">
    <location>
        <begin position="159"/>
        <end position="211"/>
    </location>
</feature>
<comment type="similarity">
    <text evidence="1">Belongs to the myoviridae tail sheath protein family.</text>
</comment>
<evidence type="ECO:0000259" key="4">
    <source>
        <dbReference type="Pfam" id="PF17482"/>
    </source>
</evidence>
<dbReference type="Gene3D" id="3.40.50.11790">
    <property type="match status" value="1"/>
</dbReference>
<feature type="domain" description="Tail sheath protein C-terminal" evidence="4">
    <location>
        <begin position="368"/>
        <end position="465"/>
    </location>
</feature>
<evidence type="ECO:0000259" key="3">
    <source>
        <dbReference type="Pfam" id="PF04984"/>
    </source>
</evidence>
<proteinExistence type="inferred from homology"/>
<protein>
    <submittedName>
        <fullName evidence="5">Phage tail sheath subtilisin-like domain-containing protein</fullName>
    </submittedName>
</protein>
<sequence length="466" mass="50271">MVEAILPGTYITVRDEGLISAGQVVSGNIGIVGTALKGPIDQVQILGSFSEAKEIFGEMDPDRELTLIQALEQIYNNGGKTVYAVRTDTEPTTSVYMLNDELNQPLMKLEAKTPGIWGNDIKIKISDGNTDSPASPDSPSSKKVELTYQNTKETYTISKSSDLEEQINGKQGKGSNLVTATSAENSSPDSLPQNIGNETEQKFTRGSYGTPTPDDYKKSLEQLENELVNLVLLAGQDASKPEMATALQGHLKATAAIKRERIGLIGSGSDEVNEIAGHTLDSDRLIFVAPGLQISPQVKLSGAYTAAAVAGLLASLPVQASPTNKPLTIPGLSKEFSMPQLEKLVSNRVLAIEKQEGFRVVKGITTATNSAWHQITTRRIVDYGIYGVRSACNPYIGKLNNERVRGAMKATLDAFLTRMVQDEALISYELTVTANRAQEIAGEAIITVTLRPTFSIDFIKVTMYLG</sequence>
<feature type="domain" description="Tail sheath protein subtilisin-like" evidence="3">
    <location>
        <begin position="210"/>
        <end position="366"/>
    </location>
</feature>
<gene>
    <name evidence="5" type="ORF">H0901_11010</name>
</gene>
<name>A0A841V0L7_MICAE</name>
<dbReference type="InterPro" id="IPR035089">
    <property type="entry name" value="Phage_sheath_subtilisin"/>
</dbReference>
<dbReference type="PANTHER" id="PTHR35861">
    <property type="match status" value="1"/>
</dbReference>
<evidence type="ECO:0000313" key="5">
    <source>
        <dbReference type="EMBL" id="MBC1195775.1"/>
    </source>
</evidence>